<accession>A0A8I6THB0</accession>
<keyword evidence="12" id="KW-0444">Lipid biosynthesis</keyword>
<evidence type="ECO:0000313" key="13">
    <source>
        <dbReference type="EnsemblMetazoa" id="XP_014259979.1"/>
    </source>
</evidence>
<feature type="transmembrane region" description="Helical" evidence="12">
    <location>
        <begin position="32"/>
        <end position="50"/>
    </location>
</feature>
<dbReference type="PANTHER" id="PTHR15362">
    <property type="entry name" value="PHOSPHATIDYLINOSITOL SYNTHASE"/>
    <property type="match status" value="1"/>
</dbReference>
<feature type="transmembrane region" description="Helical" evidence="12">
    <location>
        <begin position="204"/>
        <end position="224"/>
    </location>
</feature>
<evidence type="ECO:0000256" key="8">
    <source>
        <dbReference type="ARBA" id="ARBA00022989"/>
    </source>
</evidence>
<sequence length="413" mass="48535">MKNREESYTDKFAVINERPVDNISIEAFYRPHTISLFIVTFVALAYISLVRNEESMDNNIMAGVYCIVLLFIIISILTFPNGPFTRPHPAFWRIVFGLSVLYLLCLMFLLFQNYKTVKHILVWLDPKLEHFHIDMDKEYGVNCSEISLEKLWDHMDAFALAHFLGWAFKAVLVRHYGICWTVSFTWEFTEMMFCHLLPNFMECWWDALFLDVIICNGLGIWVGLQICKILEMRDYNWVGIKEIETTTGKIKRAMLQFTPSSWTHVRWLEPKCTFKRFVAICQLVLYWQVCELNTFFLKHIFEMPPTHPLVIARLAFVGIIVAPSVRQFYMYATDPHCKRVGTQCWVYGAIMVSEALLCIKNGKELFSHTQAANIIGWLLIQTLMSILCVYGCYTWHKYFQSPYMALRRYLRLS</sequence>
<comment type="catalytic activity">
    <reaction evidence="12">
        <text>a 1,2-diacyl-sn-glycero-3-phosphoethanolamine + L-serine = a 1,2-diacyl-sn-glycero-3-phospho-L-serine + ethanolamine</text>
        <dbReference type="Rhea" id="RHEA:27606"/>
        <dbReference type="ChEBI" id="CHEBI:33384"/>
        <dbReference type="ChEBI" id="CHEBI:57262"/>
        <dbReference type="ChEBI" id="CHEBI:57603"/>
        <dbReference type="ChEBI" id="CHEBI:64612"/>
        <dbReference type="EC" id="2.7.8.29"/>
    </reaction>
</comment>
<comment type="similarity">
    <text evidence="4 12">Belongs to the phosphatidyl serine synthase family.</text>
</comment>
<feature type="transmembrane region" description="Helical" evidence="12">
    <location>
        <begin position="309"/>
        <end position="332"/>
    </location>
</feature>
<evidence type="ECO:0000256" key="12">
    <source>
        <dbReference type="RuleBase" id="RU368094"/>
    </source>
</evidence>
<dbReference type="RefSeq" id="XP_014259979.1">
    <property type="nucleotide sequence ID" value="XM_014404493.2"/>
</dbReference>
<dbReference type="GO" id="GO:0106245">
    <property type="term" value="F:L-serine-phosphatidylethanolamine phosphatidyltransferase activity"/>
    <property type="evidence" value="ECO:0007669"/>
    <property type="project" value="UniProtKB-UniRule"/>
</dbReference>
<evidence type="ECO:0000256" key="10">
    <source>
        <dbReference type="ARBA" id="ARBA00023136"/>
    </source>
</evidence>
<dbReference type="GO" id="GO:0005789">
    <property type="term" value="C:endoplasmic reticulum membrane"/>
    <property type="evidence" value="ECO:0007669"/>
    <property type="project" value="UniProtKB-SubCell"/>
</dbReference>
<reference evidence="13" key="1">
    <citation type="submission" date="2022-01" db="UniProtKB">
        <authorList>
            <consortium name="EnsemblMetazoa"/>
        </authorList>
    </citation>
    <scope>IDENTIFICATION</scope>
</reference>
<dbReference type="Proteomes" id="UP000494040">
    <property type="component" value="Unassembled WGS sequence"/>
</dbReference>
<keyword evidence="14" id="KW-1185">Reference proteome</keyword>
<dbReference type="AlphaFoldDB" id="A0A8I6THB0"/>
<evidence type="ECO:0000256" key="3">
    <source>
        <dbReference type="ARBA" id="ARBA00005189"/>
    </source>
</evidence>
<proteinExistence type="inferred from homology"/>
<keyword evidence="8 12" id="KW-1133">Transmembrane helix</keyword>
<dbReference type="EC" id="2.7.8.29" evidence="12"/>
<dbReference type="GO" id="GO:0006659">
    <property type="term" value="P:phosphatidylserine biosynthetic process"/>
    <property type="evidence" value="ECO:0007669"/>
    <property type="project" value="UniProtKB-UniRule"/>
</dbReference>
<dbReference type="InterPro" id="IPR004277">
    <property type="entry name" value="PSS"/>
</dbReference>
<protein>
    <recommendedName>
        <fullName evidence="12">Phosphatidylserine synthase</fullName>
        <ecNumber evidence="12">2.7.8.29</ecNumber>
    </recommendedName>
    <alternativeName>
        <fullName evidence="12">Serine-exchange enzyme</fullName>
    </alternativeName>
</protein>
<keyword evidence="12" id="KW-0594">Phospholipid biosynthesis</keyword>
<evidence type="ECO:0000256" key="11">
    <source>
        <dbReference type="ARBA" id="ARBA00023264"/>
    </source>
</evidence>
<feature type="transmembrane region" description="Helical" evidence="12">
    <location>
        <begin position="157"/>
        <end position="184"/>
    </location>
</feature>
<keyword evidence="6 12" id="KW-0812">Transmembrane</keyword>
<dbReference type="Pfam" id="PF03034">
    <property type="entry name" value="PSS"/>
    <property type="match status" value="1"/>
</dbReference>
<evidence type="ECO:0000256" key="1">
    <source>
        <dbReference type="ARBA" id="ARBA00004477"/>
    </source>
</evidence>
<comment type="pathway">
    <text evidence="2 12">Phospholipid metabolism; phosphatidylserine biosynthesis.</text>
</comment>
<evidence type="ECO:0000313" key="14">
    <source>
        <dbReference type="Proteomes" id="UP000494040"/>
    </source>
</evidence>
<evidence type="ECO:0000256" key="5">
    <source>
        <dbReference type="ARBA" id="ARBA00022679"/>
    </source>
</evidence>
<comment type="function">
    <text evidence="12">Catalyzes a base-exchange reaction in which the polar head group of phosphatidylethanolamine (PE) is replaced by L-serine.</text>
</comment>
<keyword evidence="9 12" id="KW-0443">Lipid metabolism</keyword>
<dbReference type="UniPathway" id="UPA00948"/>
<feature type="transmembrane region" description="Helical" evidence="12">
    <location>
        <begin position="91"/>
        <end position="111"/>
    </location>
</feature>
<comment type="pathway">
    <text evidence="3">Lipid metabolism.</text>
</comment>
<dbReference type="EnsemblMetazoa" id="XM_014404493.2">
    <property type="protein sequence ID" value="XP_014259979.1"/>
    <property type="gene ID" value="LOC106672791"/>
</dbReference>
<name>A0A8I6THB0_CIMLE</name>
<comment type="subcellular location">
    <subcellularLocation>
        <location evidence="1 12">Endoplasmic reticulum membrane</location>
        <topology evidence="1 12">Multi-pass membrane protein</topology>
    </subcellularLocation>
</comment>
<dbReference type="OrthoDB" id="10265393at2759"/>
<feature type="transmembrane region" description="Helical" evidence="12">
    <location>
        <begin position="374"/>
        <end position="395"/>
    </location>
</feature>
<dbReference type="PANTHER" id="PTHR15362:SF15">
    <property type="entry name" value="PHOSPHATIDYLSERINE SYNTHASE 1"/>
    <property type="match status" value="1"/>
</dbReference>
<evidence type="ECO:0000256" key="9">
    <source>
        <dbReference type="ARBA" id="ARBA00023098"/>
    </source>
</evidence>
<keyword evidence="10 12" id="KW-0472">Membrane</keyword>
<keyword evidence="5 12" id="KW-0808">Transferase</keyword>
<keyword evidence="11 12" id="KW-1208">Phospholipid metabolism</keyword>
<evidence type="ECO:0000256" key="4">
    <source>
        <dbReference type="ARBA" id="ARBA00008671"/>
    </source>
</evidence>
<keyword evidence="7 12" id="KW-0256">Endoplasmic reticulum</keyword>
<feature type="transmembrane region" description="Helical" evidence="12">
    <location>
        <begin position="62"/>
        <end position="79"/>
    </location>
</feature>
<evidence type="ECO:0000256" key="6">
    <source>
        <dbReference type="ARBA" id="ARBA00022692"/>
    </source>
</evidence>
<evidence type="ECO:0000256" key="2">
    <source>
        <dbReference type="ARBA" id="ARBA00004916"/>
    </source>
</evidence>
<organism evidence="13 14">
    <name type="scientific">Cimex lectularius</name>
    <name type="common">Bed bug</name>
    <name type="synonym">Acanthia lectularia</name>
    <dbReference type="NCBI Taxonomy" id="79782"/>
    <lineage>
        <taxon>Eukaryota</taxon>
        <taxon>Metazoa</taxon>
        <taxon>Ecdysozoa</taxon>
        <taxon>Arthropoda</taxon>
        <taxon>Hexapoda</taxon>
        <taxon>Insecta</taxon>
        <taxon>Pterygota</taxon>
        <taxon>Neoptera</taxon>
        <taxon>Paraneoptera</taxon>
        <taxon>Hemiptera</taxon>
        <taxon>Heteroptera</taxon>
        <taxon>Panheteroptera</taxon>
        <taxon>Cimicomorpha</taxon>
        <taxon>Cimicidae</taxon>
        <taxon>Cimex</taxon>
    </lineage>
</organism>
<evidence type="ECO:0000256" key="7">
    <source>
        <dbReference type="ARBA" id="ARBA00022824"/>
    </source>
</evidence>
<dbReference type="GeneID" id="106672791"/>